<protein>
    <recommendedName>
        <fullName evidence="1">F-box domain-containing protein</fullName>
    </recommendedName>
</protein>
<dbReference type="InterPro" id="IPR036047">
    <property type="entry name" value="F-box-like_dom_sf"/>
</dbReference>
<proteinExistence type="predicted"/>
<organism evidence="2 3">
    <name type="scientific">Marasmius crinis-equi</name>
    <dbReference type="NCBI Taxonomy" id="585013"/>
    <lineage>
        <taxon>Eukaryota</taxon>
        <taxon>Fungi</taxon>
        <taxon>Dikarya</taxon>
        <taxon>Basidiomycota</taxon>
        <taxon>Agaricomycotina</taxon>
        <taxon>Agaricomycetes</taxon>
        <taxon>Agaricomycetidae</taxon>
        <taxon>Agaricales</taxon>
        <taxon>Marasmiineae</taxon>
        <taxon>Marasmiaceae</taxon>
        <taxon>Marasmius</taxon>
    </lineage>
</organism>
<comment type="caution">
    <text evidence="2">The sequence shown here is derived from an EMBL/GenBank/DDBJ whole genome shotgun (WGS) entry which is preliminary data.</text>
</comment>
<dbReference type="Proteomes" id="UP001465976">
    <property type="component" value="Unassembled WGS sequence"/>
</dbReference>
<gene>
    <name evidence="2" type="ORF">V5O48_018681</name>
</gene>
<dbReference type="CDD" id="cd09917">
    <property type="entry name" value="F-box_SF"/>
    <property type="match status" value="1"/>
</dbReference>
<dbReference type="SMART" id="SM00256">
    <property type="entry name" value="FBOX"/>
    <property type="match status" value="1"/>
</dbReference>
<reference evidence="2 3" key="1">
    <citation type="submission" date="2024-02" db="EMBL/GenBank/DDBJ databases">
        <title>A draft genome for the cacao thread blight pathogen Marasmius crinis-equi.</title>
        <authorList>
            <person name="Cohen S.P."/>
            <person name="Baruah I.K."/>
            <person name="Amoako-Attah I."/>
            <person name="Bukari Y."/>
            <person name="Meinhardt L.W."/>
            <person name="Bailey B.A."/>
        </authorList>
    </citation>
    <scope>NUCLEOTIDE SEQUENCE [LARGE SCALE GENOMIC DNA]</scope>
    <source>
        <strain evidence="2 3">GH-76</strain>
    </source>
</reference>
<dbReference type="Pfam" id="PF00646">
    <property type="entry name" value="F-box"/>
    <property type="match status" value="1"/>
</dbReference>
<name>A0ABR3EKH4_9AGAR</name>
<keyword evidence="3" id="KW-1185">Reference proteome</keyword>
<sequence length="214" mass="24681">MSSGPAAEAGRTNASQGLQKLPIEIVFEIFTYLEPKDILHLSRTTKPLRNILLSKDSRPIWRVAFHNFNHPTRQQVPVPPLPFDLNEPQYAKLLFDRSCALKAKRTTSVGRVDFDATKDAWGKGGFFRLDDLKRQGFQHLDQILQYVPTYNRFALNTLNCDSRIKLYPYVFVKRIHSEYQALDSKGESETDMEAWGARKKEELRKLVEVSFALH</sequence>
<dbReference type="PROSITE" id="PS50181">
    <property type="entry name" value="FBOX"/>
    <property type="match status" value="1"/>
</dbReference>
<dbReference type="SUPFAM" id="SSF81383">
    <property type="entry name" value="F-box domain"/>
    <property type="match status" value="1"/>
</dbReference>
<evidence type="ECO:0000259" key="1">
    <source>
        <dbReference type="PROSITE" id="PS50181"/>
    </source>
</evidence>
<evidence type="ECO:0000313" key="3">
    <source>
        <dbReference type="Proteomes" id="UP001465976"/>
    </source>
</evidence>
<dbReference type="EMBL" id="JBAHYK010003581">
    <property type="protein sequence ID" value="KAL0563387.1"/>
    <property type="molecule type" value="Genomic_DNA"/>
</dbReference>
<dbReference type="Gene3D" id="1.20.1280.50">
    <property type="match status" value="1"/>
</dbReference>
<evidence type="ECO:0000313" key="2">
    <source>
        <dbReference type="EMBL" id="KAL0563387.1"/>
    </source>
</evidence>
<feature type="domain" description="F-box" evidence="1">
    <location>
        <begin position="15"/>
        <end position="64"/>
    </location>
</feature>
<dbReference type="InterPro" id="IPR001810">
    <property type="entry name" value="F-box_dom"/>
</dbReference>
<accession>A0ABR3EKH4</accession>